<evidence type="ECO:0000313" key="1">
    <source>
        <dbReference type="EMBL" id="MFD2637682.1"/>
    </source>
</evidence>
<gene>
    <name evidence="1" type="ORF">ACFSW4_02195</name>
</gene>
<keyword evidence="2" id="KW-1185">Reference proteome</keyword>
<organism evidence="1 2">
    <name type="scientific">Piscibacillus salipiscarius</name>
    <dbReference type="NCBI Taxonomy" id="299480"/>
    <lineage>
        <taxon>Bacteria</taxon>
        <taxon>Bacillati</taxon>
        <taxon>Bacillota</taxon>
        <taxon>Bacilli</taxon>
        <taxon>Bacillales</taxon>
        <taxon>Bacillaceae</taxon>
        <taxon>Piscibacillus</taxon>
    </lineage>
</organism>
<protein>
    <submittedName>
        <fullName evidence="1">Uncharacterized protein</fullName>
    </submittedName>
</protein>
<proteinExistence type="predicted"/>
<name>A0ABW5Q6S6_9BACI</name>
<sequence>MIKNLDVKINNVQFVNTRNESKIHIHFRGVDSNNQININGYVPVSNEEYEANAGVEELQKLVKDKLIEELTA</sequence>
<comment type="caution">
    <text evidence="1">The sequence shown here is derived from an EMBL/GenBank/DDBJ whole genome shotgun (WGS) entry which is preliminary data.</text>
</comment>
<dbReference type="Proteomes" id="UP001597452">
    <property type="component" value="Unassembled WGS sequence"/>
</dbReference>
<dbReference type="RefSeq" id="WP_054753540.1">
    <property type="nucleotide sequence ID" value="NZ_JBHUMZ010000010.1"/>
</dbReference>
<evidence type="ECO:0000313" key="2">
    <source>
        <dbReference type="Proteomes" id="UP001597452"/>
    </source>
</evidence>
<accession>A0ABW5Q6S6</accession>
<reference evidence="2" key="1">
    <citation type="journal article" date="2019" name="Int. J. Syst. Evol. Microbiol.">
        <title>The Global Catalogue of Microorganisms (GCM) 10K type strain sequencing project: providing services to taxonomists for standard genome sequencing and annotation.</title>
        <authorList>
            <consortium name="The Broad Institute Genomics Platform"/>
            <consortium name="The Broad Institute Genome Sequencing Center for Infectious Disease"/>
            <person name="Wu L."/>
            <person name="Ma J."/>
        </authorList>
    </citation>
    <scope>NUCLEOTIDE SEQUENCE [LARGE SCALE GENOMIC DNA]</scope>
    <source>
        <strain evidence="2">TISTR 1571</strain>
    </source>
</reference>
<dbReference type="EMBL" id="JBHUMZ010000010">
    <property type="protein sequence ID" value="MFD2637682.1"/>
    <property type="molecule type" value="Genomic_DNA"/>
</dbReference>